<comment type="caution">
    <text evidence="2">The sequence shown here is derived from an EMBL/GenBank/DDBJ whole genome shotgun (WGS) entry which is preliminary data.</text>
</comment>
<proteinExistence type="predicted"/>
<protein>
    <recommendedName>
        <fullName evidence="1">TPM domain-containing protein</fullName>
    </recommendedName>
</protein>
<dbReference type="Pfam" id="PF04536">
    <property type="entry name" value="TPM_phosphatase"/>
    <property type="match status" value="1"/>
</dbReference>
<accession>A0A011NXE8</accession>
<dbReference type="Gene3D" id="3.10.310.50">
    <property type="match status" value="1"/>
</dbReference>
<organism evidence="2 3">
    <name type="scientific">Candidatus Accumulibacter adjunctus</name>
    <dbReference type="NCBI Taxonomy" id="1454001"/>
    <lineage>
        <taxon>Bacteria</taxon>
        <taxon>Pseudomonadati</taxon>
        <taxon>Pseudomonadota</taxon>
        <taxon>Betaproteobacteria</taxon>
        <taxon>Candidatus Accumulibacter</taxon>
    </lineage>
</organism>
<gene>
    <name evidence="2" type="ORF">AW08_00524</name>
</gene>
<dbReference type="PANTHER" id="PTHR30373">
    <property type="entry name" value="UPF0603 PROTEIN YGCG"/>
    <property type="match status" value="1"/>
</dbReference>
<dbReference type="EMBL" id="JFAX01000002">
    <property type="protein sequence ID" value="EXI69315.1"/>
    <property type="molecule type" value="Genomic_DNA"/>
</dbReference>
<evidence type="ECO:0000313" key="3">
    <source>
        <dbReference type="Proteomes" id="UP000020218"/>
    </source>
</evidence>
<dbReference type="PATRIC" id="fig|1454001.3.peg.488"/>
<reference evidence="2" key="1">
    <citation type="submission" date="2014-02" db="EMBL/GenBank/DDBJ databases">
        <title>Expanding our view of genomic diversity in Candidatus Accumulibacter clades.</title>
        <authorList>
            <person name="Skennerton C.T."/>
            <person name="Barr J.J."/>
            <person name="Slater F.R."/>
            <person name="Bond P.L."/>
            <person name="Tyson G.W."/>
        </authorList>
    </citation>
    <scope>NUCLEOTIDE SEQUENCE [LARGE SCALE GENOMIC DNA]</scope>
</reference>
<dbReference type="STRING" id="1454001.AW08_00524"/>
<evidence type="ECO:0000313" key="2">
    <source>
        <dbReference type="EMBL" id="EXI69315.1"/>
    </source>
</evidence>
<keyword evidence="3" id="KW-1185">Reference proteome</keyword>
<dbReference type="InterPro" id="IPR007621">
    <property type="entry name" value="TPM_dom"/>
</dbReference>
<sequence length="166" mass="18303">MQLKRALKHLCTPDFVALKAFPAATLDRIEQAIGCSERTHRGELRFALEAGMEPVDVLRGMTPRDRALQLFAALRVWDTEENSGVLVYLQLVDRRIEIVADRGIARLVAQAQWDAICRRMEAAFRGGDFVGGTLAAVGEITQLLAQHFPAGDANPDELPDRPAIIA</sequence>
<name>A0A011NXE8_9PROT</name>
<evidence type="ECO:0000259" key="1">
    <source>
        <dbReference type="Pfam" id="PF04536"/>
    </source>
</evidence>
<dbReference type="AlphaFoldDB" id="A0A011NXE8"/>
<dbReference type="PANTHER" id="PTHR30373:SF8">
    <property type="entry name" value="BLL7265 PROTEIN"/>
    <property type="match status" value="1"/>
</dbReference>
<feature type="domain" description="TPM" evidence="1">
    <location>
        <begin position="21"/>
        <end position="142"/>
    </location>
</feature>
<dbReference type="Proteomes" id="UP000020218">
    <property type="component" value="Unassembled WGS sequence"/>
</dbReference>